<dbReference type="SUPFAM" id="SSF63411">
    <property type="entry name" value="LuxS/MPP-like metallohydrolase"/>
    <property type="match status" value="4"/>
</dbReference>
<dbReference type="Pfam" id="PF05193">
    <property type="entry name" value="Peptidase_M16_C"/>
    <property type="match status" value="2"/>
</dbReference>
<evidence type="ECO:0000313" key="8">
    <source>
        <dbReference type="Proteomes" id="UP000285023"/>
    </source>
</evidence>
<feature type="compositionally biased region" description="Low complexity" evidence="3">
    <location>
        <begin position="483"/>
        <end position="494"/>
    </location>
</feature>
<protein>
    <submittedName>
        <fullName evidence="7">Insulinase family protein</fullName>
    </submittedName>
</protein>
<feature type="domain" description="Peptidase M16 N-terminal" evidence="5">
    <location>
        <begin position="71"/>
        <end position="205"/>
    </location>
</feature>
<gene>
    <name evidence="7" type="ORF">D3M59_11830</name>
</gene>
<dbReference type="InterPro" id="IPR011249">
    <property type="entry name" value="Metalloenz_LuxS/M16"/>
</dbReference>
<evidence type="ECO:0000256" key="1">
    <source>
        <dbReference type="ARBA" id="ARBA00007261"/>
    </source>
</evidence>
<dbReference type="PANTHER" id="PTHR11851">
    <property type="entry name" value="METALLOPROTEASE"/>
    <property type="match status" value="1"/>
</dbReference>
<evidence type="ECO:0000256" key="3">
    <source>
        <dbReference type="SAM" id="MobiDB-lite"/>
    </source>
</evidence>
<dbReference type="OrthoDB" id="9811314at2"/>
<dbReference type="InterPro" id="IPR050361">
    <property type="entry name" value="MPP/UQCRC_Complex"/>
</dbReference>
<feature type="domain" description="Peptidase M16 C-terminal" evidence="6">
    <location>
        <begin position="228"/>
        <end position="400"/>
    </location>
</feature>
<evidence type="ECO:0000256" key="4">
    <source>
        <dbReference type="SAM" id="SignalP"/>
    </source>
</evidence>
<reference evidence="7 8" key="1">
    <citation type="submission" date="2018-09" db="EMBL/GenBank/DDBJ databases">
        <title>Sphingomonas sp. DAC4.</title>
        <authorList>
            <person name="Seo T."/>
        </authorList>
    </citation>
    <scope>NUCLEOTIDE SEQUENCE [LARGE SCALE GENOMIC DNA]</scope>
    <source>
        <strain evidence="7 8">DAC4</strain>
    </source>
</reference>
<dbReference type="Proteomes" id="UP000285023">
    <property type="component" value="Unassembled WGS sequence"/>
</dbReference>
<dbReference type="EMBL" id="QXTF01000005">
    <property type="protein sequence ID" value="RIX26868.1"/>
    <property type="molecule type" value="Genomic_DNA"/>
</dbReference>
<keyword evidence="2" id="KW-0645">Protease</keyword>
<feature type="domain" description="Peptidase M16 C-terminal" evidence="6">
    <location>
        <begin position="686"/>
        <end position="865"/>
    </location>
</feature>
<accession>A0A418PY82</accession>
<dbReference type="PANTHER" id="PTHR11851:SF49">
    <property type="entry name" value="MITOCHONDRIAL-PROCESSING PEPTIDASE SUBUNIT ALPHA"/>
    <property type="match status" value="1"/>
</dbReference>
<dbReference type="PROSITE" id="PS51257">
    <property type="entry name" value="PROKAR_LIPOPROTEIN"/>
    <property type="match status" value="1"/>
</dbReference>
<comment type="caution">
    <text evidence="7">The sequence shown here is derived from an EMBL/GenBank/DDBJ whole genome shotgun (WGS) entry which is preliminary data.</text>
</comment>
<name>A0A418PY82_9SPHN</name>
<evidence type="ECO:0000256" key="2">
    <source>
        <dbReference type="ARBA" id="ARBA00023049"/>
    </source>
</evidence>
<keyword evidence="2" id="KW-0482">Metalloprotease</keyword>
<dbReference type="RefSeq" id="WP_119533884.1">
    <property type="nucleotide sequence ID" value="NZ_QXTF01000005.1"/>
</dbReference>
<organism evidence="7 8">
    <name type="scientific">Sphingomonas edaphi</name>
    <dbReference type="NCBI Taxonomy" id="2315689"/>
    <lineage>
        <taxon>Bacteria</taxon>
        <taxon>Pseudomonadati</taxon>
        <taxon>Pseudomonadota</taxon>
        <taxon>Alphaproteobacteria</taxon>
        <taxon>Sphingomonadales</taxon>
        <taxon>Sphingomonadaceae</taxon>
        <taxon>Sphingomonas</taxon>
    </lineage>
</organism>
<proteinExistence type="inferred from homology"/>
<feature type="signal peptide" evidence="4">
    <location>
        <begin position="1"/>
        <end position="18"/>
    </location>
</feature>
<evidence type="ECO:0000259" key="6">
    <source>
        <dbReference type="Pfam" id="PF05193"/>
    </source>
</evidence>
<sequence>MRLIDRRLTILLASVSLAACATAPAIQTAAPAGVAPVAAVAVPAEPVPVASLVQEVSIPHQKFVLENGLTVLVHEDHKAPVVGVSVWYNVGSKDEPKGKTGFAHLFEHLMFNGTENLQGDYFKYLQQIGATDLNGTTSFDRTNYFQTVPTGALERVLFMESDRMGHLLGAVSQGVLDNQRGVVQNEKRQGDNRPGGLVFYEVLKALFPEGHPYRHSTIGSMADLDAASLNDVGNWFRDKYGPNNAVLVLAGDVDVATARPLVEKYFGSIARGPVNNPAQAAVPVLSANSSMVMKDNVATTTVSRYWPVPGLLDPQLVALDVGGSVLGGLASSRLDEVMVRNEKIATSVSAGLYAFQRVGVFNVQATVKPGVDPALVEKRLDELVADFIAKGPTDDEVRRASVSEVAGRIRGLEQVGGFGGKAVTLAEGQTYTGDSDWYAKNLATYASITPDAVRAAMQQWLTEPRFALTLEPGQRPPYEEAKSVAAKGGKSAPKNATAAKPGPKREVPPVGTLAGLDFPDVTVTRLANGVELQYAQRAAVPVTQLALSFDAGDAADPANARGLQSMVMTMMDEGTTSLSSQQVAEAQERLGADISTGSSLDRSSVVLSALSANLAPSLSLLGDVVKNPAFDAAELERVRTQRLTGIAQLQKDPNGIAQRILPALLFGANHPYATLAGGDAAAIQRFTRDELVAFKDSWIRPDRMKVFVVSDRPLSEIQPLIEAEFGRWAAPAVPAGVKNFSAIPARPASPRIVLVNRPDSPQSVIIGGQVTPADPRDNIEALISANDVLGGNFLSRINMDLREAKGWSYGVRGSAQLSEKAVPYVISAPVQADRTGDSIKALNEQIGGFLGTKGVTGEELERTIANRVNALPGQFETSSAVLSAMMSNDLYGRPTNYQETLAAKYRGYSAGSLDAAIRGAVNPEGFVWVVVGDAAKVRPQLDKLGIPVEVVQPR</sequence>
<feature type="region of interest" description="Disordered" evidence="3">
    <location>
        <begin position="472"/>
        <end position="511"/>
    </location>
</feature>
<feature type="chain" id="PRO_5019142967" evidence="4">
    <location>
        <begin position="19"/>
        <end position="954"/>
    </location>
</feature>
<dbReference type="Pfam" id="PF00675">
    <property type="entry name" value="Peptidase_M16"/>
    <property type="match status" value="2"/>
</dbReference>
<dbReference type="Gene3D" id="3.30.830.10">
    <property type="entry name" value="Metalloenzyme, LuxS/M16 peptidase-like"/>
    <property type="match status" value="4"/>
</dbReference>
<feature type="domain" description="Peptidase M16 N-terminal" evidence="5">
    <location>
        <begin position="541"/>
        <end position="667"/>
    </location>
</feature>
<keyword evidence="2" id="KW-0378">Hydrolase</keyword>
<dbReference type="AlphaFoldDB" id="A0A418PY82"/>
<dbReference type="InterPro" id="IPR007863">
    <property type="entry name" value="Peptidase_M16_C"/>
</dbReference>
<evidence type="ECO:0000313" key="7">
    <source>
        <dbReference type="EMBL" id="RIX26868.1"/>
    </source>
</evidence>
<evidence type="ECO:0000259" key="5">
    <source>
        <dbReference type="Pfam" id="PF00675"/>
    </source>
</evidence>
<dbReference type="InterPro" id="IPR011765">
    <property type="entry name" value="Pept_M16_N"/>
</dbReference>
<keyword evidence="4" id="KW-0732">Signal</keyword>
<keyword evidence="8" id="KW-1185">Reference proteome</keyword>
<comment type="similarity">
    <text evidence="1">Belongs to the peptidase M16 family.</text>
</comment>
<dbReference type="GO" id="GO:0046872">
    <property type="term" value="F:metal ion binding"/>
    <property type="evidence" value="ECO:0007669"/>
    <property type="project" value="InterPro"/>
</dbReference>